<feature type="compositionally biased region" description="Acidic residues" evidence="1">
    <location>
        <begin position="321"/>
        <end position="331"/>
    </location>
</feature>
<feature type="region of interest" description="Disordered" evidence="1">
    <location>
        <begin position="292"/>
        <end position="357"/>
    </location>
</feature>
<organism evidence="3 4">
    <name type="scientific">Setaria digitata</name>
    <dbReference type="NCBI Taxonomy" id="48799"/>
    <lineage>
        <taxon>Eukaryota</taxon>
        <taxon>Metazoa</taxon>
        <taxon>Ecdysozoa</taxon>
        <taxon>Nematoda</taxon>
        <taxon>Chromadorea</taxon>
        <taxon>Rhabditida</taxon>
        <taxon>Spirurina</taxon>
        <taxon>Spiruromorpha</taxon>
        <taxon>Filarioidea</taxon>
        <taxon>Setariidae</taxon>
        <taxon>Setaria</taxon>
    </lineage>
</organism>
<dbReference type="PROSITE" id="PS00383">
    <property type="entry name" value="TYR_PHOSPHATASE_1"/>
    <property type="match status" value="1"/>
</dbReference>
<feature type="compositionally biased region" description="Basic residues" evidence="1">
    <location>
        <begin position="232"/>
        <end position="244"/>
    </location>
</feature>
<feature type="compositionally biased region" description="Polar residues" evidence="1">
    <location>
        <begin position="306"/>
        <end position="315"/>
    </location>
</feature>
<dbReference type="AlphaFoldDB" id="A0A915PMY5"/>
<dbReference type="Proteomes" id="UP000887581">
    <property type="component" value="Unplaced"/>
</dbReference>
<name>A0A915PMY5_9BILA</name>
<dbReference type="Gene3D" id="3.90.190.10">
    <property type="entry name" value="Protein tyrosine phosphatase superfamily"/>
    <property type="match status" value="1"/>
</dbReference>
<feature type="domain" description="Tyrosine specific protein phosphatases" evidence="2">
    <location>
        <begin position="124"/>
        <end position="180"/>
    </location>
</feature>
<dbReference type="Pfam" id="PF00782">
    <property type="entry name" value="DSPc"/>
    <property type="match status" value="1"/>
</dbReference>
<dbReference type="InterPro" id="IPR000387">
    <property type="entry name" value="Tyr_Pase_dom"/>
</dbReference>
<evidence type="ECO:0000313" key="3">
    <source>
        <dbReference type="Proteomes" id="UP000887581"/>
    </source>
</evidence>
<dbReference type="GO" id="GO:0004651">
    <property type="term" value="F:polynucleotide 5'-phosphatase activity"/>
    <property type="evidence" value="ECO:0007669"/>
    <property type="project" value="TreeGrafter"/>
</dbReference>
<dbReference type="InterPro" id="IPR051029">
    <property type="entry name" value="mRNA_Capping_Enz/RNA_Phosphat"/>
</dbReference>
<dbReference type="SUPFAM" id="SSF52799">
    <property type="entry name" value="(Phosphotyrosine protein) phosphatases II"/>
    <property type="match status" value="1"/>
</dbReference>
<accession>A0A915PMY5</accession>
<dbReference type="FunFam" id="3.90.190.10:FF:000256">
    <property type="entry name" value="mRNA capping enzyme, C-terminal domain containing protein"/>
    <property type="match status" value="1"/>
</dbReference>
<dbReference type="WBParaSite" id="sdigi.contig15.g1479.t1">
    <property type="protein sequence ID" value="sdigi.contig15.g1479.t1"/>
    <property type="gene ID" value="sdigi.contig15.g1479"/>
</dbReference>
<protein>
    <submittedName>
        <fullName evidence="4">Tyrosine specific protein phosphatases domain-containing protein</fullName>
    </submittedName>
</protein>
<sequence length="387" mass="44210">MSVTVISCGMQRTDYSIGQVELEIQFLRKIVKWLRYEPVGVPIQNTRFLVFKTPLSTTLSTKIPKEKRFTTLNLLQKLGEKGIQVGLIIDLTDTDRYYERSDIEGMCILYEKINCPGRGFIERDDLVDAFNAIVDNFLELNPDNEMMIGVHCTNGVNRSGYLICRFLIDRLGWSSHDAIDGDLTFERTRGYPIERGSYVQALHRAAKERRSKKRHKHIEEVVSSDESEVQKMLKKRTKHKRRRKNENGSGDENGTPDMEAVLNQMAIAFEQHQSSLNSLNEASMNFGMEVTTSAAEAQQQSQTSSHISAENSPFIGSTGTGEEEEDDDLSGEQDMQTTGTGDEPEIEVSKSKKRRERRLRLQKQFELMKTGNFWKINEMQKEKFGTS</sequence>
<dbReference type="PANTHER" id="PTHR10367">
    <property type="entry name" value="MRNA-CAPPING ENZYME"/>
    <property type="match status" value="1"/>
</dbReference>
<proteinExistence type="predicted"/>
<dbReference type="InterPro" id="IPR016130">
    <property type="entry name" value="Tyr_Pase_AS"/>
</dbReference>
<dbReference type="PROSITE" id="PS50056">
    <property type="entry name" value="TYR_PHOSPHATASE_2"/>
    <property type="match status" value="1"/>
</dbReference>
<dbReference type="InterPro" id="IPR029021">
    <property type="entry name" value="Prot-tyrosine_phosphatase-like"/>
</dbReference>
<evidence type="ECO:0000313" key="4">
    <source>
        <dbReference type="WBParaSite" id="sdigi.contig15.g1479.t1"/>
    </source>
</evidence>
<keyword evidence="3" id="KW-1185">Reference proteome</keyword>
<feature type="compositionally biased region" description="Basic residues" evidence="1">
    <location>
        <begin position="207"/>
        <end position="216"/>
    </location>
</feature>
<feature type="compositionally biased region" description="Low complexity" evidence="1">
    <location>
        <begin position="292"/>
        <end position="305"/>
    </location>
</feature>
<dbReference type="InterPro" id="IPR000340">
    <property type="entry name" value="Dual-sp_phosphatase_cat-dom"/>
</dbReference>
<evidence type="ECO:0000256" key="1">
    <source>
        <dbReference type="SAM" id="MobiDB-lite"/>
    </source>
</evidence>
<reference evidence="4" key="1">
    <citation type="submission" date="2022-11" db="UniProtKB">
        <authorList>
            <consortium name="WormBaseParasite"/>
        </authorList>
    </citation>
    <scope>IDENTIFICATION</scope>
</reference>
<evidence type="ECO:0000259" key="2">
    <source>
        <dbReference type="PROSITE" id="PS50056"/>
    </source>
</evidence>
<feature type="region of interest" description="Disordered" evidence="1">
    <location>
        <begin position="207"/>
        <end position="257"/>
    </location>
</feature>
<dbReference type="PANTHER" id="PTHR10367:SF27">
    <property type="entry name" value="TYROSINE-PROTEIN PHOSPHATASE F54C8.4-RELATED"/>
    <property type="match status" value="1"/>
</dbReference>